<sequence length="431" mass="48474">MATKLPTSEQCHELLEQIVKLNAPESLLCCWKDKKNDENGCNNAFVRGLMSAGVGTWPILDRVELVAASRSSTLVRSFHPSYAVCHNEEKKVYARMLLVCHFVLAFAALSGLSAVPEWMRAICNGSSVERGAPTLDPMQYNADINDLVIKLLSLPYADGSLELARLCLRWRDYKQPQKKEIQKMLIDLGSEQEWFQSPKTEEYQAPRIRVCFADESDDEELANGLRPLGIDVTHLGRSDYDEEKEFWTNHENTLILHMKDLELFDKLSVKLLSDIDLRLRLSAVLQRDAARALGLRAVALTKEHYSLLHKAIVFVTETPTLLCDRLGIHHGEERPQRAHLTRPDARRLLSHAESYTEPMFHLTTSCLMHLSTLLIQARLLCAASGATADEDGNETVDTLCEISTSPELMRKLNSSLNSMFDLEKQLGSGGT</sequence>
<dbReference type="OrthoDB" id="5153201at2759"/>
<protein>
    <submittedName>
        <fullName evidence="1">Uncharacterized protein</fullName>
    </submittedName>
</protein>
<dbReference type="HOGENOM" id="CLU_031308_0_0_1"/>
<dbReference type="Proteomes" id="UP000030106">
    <property type="component" value="Unassembled WGS sequence"/>
</dbReference>
<proteinExistence type="predicted"/>
<reference evidence="1 2" key="1">
    <citation type="submission" date="2012-10" db="EMBL/GenBank/DDBJ databases">
        <title>Genome sequencing and analysis of entomopathogenic fungi Beauveria bassiana D1-5.</title>
        <authorList>
            <person name="Li Q."/>
            <person name="Wang L."/>
            <person name="Zhang Z."/>
            <person name="Wang Q."/>
            <person name="Ren J."/>
            <person name="Wang M."/>
            <person name="Xu W."/>
            <person name="Wang J."/>
            <person name="Lu Y."/>
            <person name="Du Q."/>
            <person name="Sun Z."/>
        </authorList>
    </citation>
    <scope>NUCLEOTIDE SEQUENCE [LARGE SCALE GENOMIC DNA]</scope>
    <source>
        <strain evidence="1 2">D1-5</strain>
    </source>
</reference>
<dbReference type="AlphaFoldDB" id="A0A0A2VS93"/>
<name>A0A0A2VS93_BEABA</name>
<evidence type="ECO:0000313" key="2">
    <source>
        <dbReference type="Proteomes" id="UP000030106"/>
    </source>
</evidence>
<comment type="caution">
    <text evidence="1">The sequence shown here is derived from an EMBL/GenBank/DDBJ whole genome shotgun (WGS) entry which is preliminary data.</text>
</comment>
<gene>
    <name evidence="1" type="ORF">BBAD15_g5487</name>
</gene>
<dbReference type="EMBL" id="ANFO01000487">
    <property type="protein sequence ID" value="KGQ09192.1"/>
    <property type="molecule type" value="Genomic_DNA"/>
</dbReference>
<accession>A0A0A2VS93</accession>
<organism evidence="1 2">
    <name type="scientific">Beauveria bassiana D1-5</name>
    <dbReference type="NCBI Taxonomy" id="1245745"/>
    <lineage>
        <taxon>Eukaryota</taxon>
        <taxon>Fungi</taxon>
        <taxon>Dikarya</taxon>
        <taxon>Ascomycota</taxon>
        <taxon>Pezizomycotina</taxon>
        <taxon>Sordariomycetes</taxon>
        <taxon>Hypocreomycetidae</taxon>
        <taxon>Hypocreales</taxon>
        <taxon>Cordycipitaceae</taxon>
        <taxon>Beauveria</taxon>
    </lineage>
</organism>
<evidence type="ECO:0000313" key="1">
    <source>
        <dbReference type="EMBL" id="KGQ09192.1"/>
    </source>
</evidence>